<evidence type="ECO:0000313" key="1">
    <source>
        <dbReference type="EMBL" id="DAG00390.1"/>
    </source>
</evidence>
<organism evidence="1">
    <name type="scientific">Siphoviridae sp. ct3r22</name>
    <dbReference type="NCBI Taxonomy" id="2825325"/>
    <lineage>
        <taxon>Viruses</taxon>
        <taxon>Duplodnaviria</taxon>
        <taxon>Heunggongvirae</taxon>
        <taxon>Uroviricota</taxon>
        <taxon>Caudoviricetes</taxon>
    </lineage>
</organism>
<name>A0A8S5V0X6_9CAUD</name>
<accession>A0A8S5V0X6</accession>
<proteinExistence type="predicted"/>
<sequence>MKLIVEQEDKTIVLISPDADEEIYLEDITSINYSNLYGEVVTIPALLNKIGQWKADYERKAREAKLYCDVYVSELKRQYRREAANNNGKVSIDDEEFKLTEKGLDELVLLNDKYQEYLMEQIEIESKRDKLDALWWAIKSKDQKLNNLLPKVTPKEFVSELIEGKINSFTIVKPKL</sequence>
<dbReference type="EMBL" id="BK016180">
    <property type="protein sequence ID" value="DAG00390.1"/>
    <property type="molecule type" value="Genomic_DNA"/>
</dbReference>
<protein>
    <submittedName>
        <fullName evidence="1">Uncharacterized protein</fullName>
    </submittedName>
</protein>
<reference evidence="1" key="1">
    <citation type="journal article" date="2021" name="Proc. Natl. Acad. Sci. U.S.A.">
        <title>A Catalog of Tens of Thousands of Viruses from Human Metagenomes Reveals Hidden Associations with Chronic Diseases.</title>
        <authorList>
            <person name="Tisza M.J."/>
            <person name="Buck C.B."/>
        </authorList>
    </citation>
    <scope>NUCLEOTIDE SEQUENCE</scope>
    <source>
        <strain evidence="1">Ct3r22</strain>
    </source>
</reference>